<name>A0ACB8Q9Q1_9AGAM</name>
<dbReference type="EMBL" id="MU273755">
    <property type="protein sequence ID" value="KAI0028418.1"/>
    <property type="molecule type" value="Genomic_DNA"/>
</dbReference>
<comment type="caution">
    <text evidence="1">The sequence shown here is derived from an EMBL/GenBank/DDBJ whole genome shotgun (WGS) entry which is preliminary data.</text>
</comment>
<reference evidence="1" key="1">
    <citation type="submission" date="2021-02" db="EMBL/GenBank/DDBJ databases">
        <authorList>
            <consortium name="DOE Joint Genome Institute"/>
            <person name="Ahrendt S."/>
            <person name="Looney B.P."/>
            <person name="Miyauchi S."/>
            <person name="Morin E."/>
            <person name="Drula E."/>
            <person name="Courty P.E."/>
            <person name="Chicoki N."/>
            <person name="Fauchery L."/>
            <person name="Kohler A."/>
            <person name="Kuo A."/>
            <person name="Labutti K."/>
            <person name="Pangilinan J."/>
            <person name="Lipzen A."/>
            <person name="Riley R."/>
            <person name="Andreopoulos W."/>
            <person name="He G."/>
            <person name="Johnson J."/>
            <person name="Barry K.W."/>
            <person name="Grigoriev I.V."/>
            <person name="Nagy L."/>
            <person name="Hibbett D."/>
            <person name="Henrissat B."/>
            <person name="Matheny P.B."/>
            <person name="Labbe J."/>
            <person name="Martin F."/>
        </authorList>
    </citation>
    <scope>NUCLEOTIDE SEQUENCE</scope>
    <source>
        <strain evidence="1">EC-137</strain>
    </source>
</reference>
<accession>A0ACB8Q9Q1</accession>
<evidence type="ECO:0000313" key="2">
    <source>
        <dbReference type="Proteomes" id="UP000814128"/>
    </source>
</evidence>
<gene>
    <name evidence="1" type="ORF">K488DRAFT_89765</name>
</gene>
<evidence type="ECO:0000313" key="1">
    <source>
        <dbReference type="EMBL" id="KAI0028418.1"/>
    </source>
</evidence>
<reference evidence="1" key="2">
    <citation type="journal article" date="2022" name="New Phytol.">
        <title>Evolutionary transition to the ectomycorrhizal habit in the genomes of a hyperdiverse lineage of mushroom-forming fungi.</title>
        <authorList>
            <person name="Looney B."/>
            <person name="Miyauchi S."/>
            <person name="Morin E."/>
            <person name="Drula E."/>
            <person name="Courty P.E."/>
            <person name="Kohler A."/>
            <person name="Kuo A."/>
            <person name="LaButti K."/>
            <person name="Pangilinan J."/>
            <person name="Lipzen A."/>
            <person name="Riley R."/>
            <person name="Andreopoulos W."/>
            <person name="He G."/>
            <person name="Johnson J."/>
            <person name="Nolan M."/>
            <person name="Tritt A."/>
            <person name="Barry K.W."/>
            <person name="Grigoriev I.V."/>
            <person name="Nagy L.G."/>
            <person name="Hibbett D."/>
            <person name="Henrissat B."/>
            <person name="Matheny P.B."/>
            <person name="Labbe J."/>
            <person name="Martin F.M."/>
        </authorList>
    </citation>
    <scope>NUCLEOTIDE SEQUENCE</scope>
    <source>
        <strain evidence="1">EC-137</strain>
    </source>
</reference>
<proteinExistence type="predicted"/>
<sequence>MSIQRPFLSFHYILDDNNDCHECLIKTGHDITAASKKVVSFLYRLPVDAPSVPSSPDTAVAVAARPQLGDICLQLHTTGSFSLLSVISWAPGTTSAQLTTPQVVMSPTSSALFLQALGAGDQPKRLAKRWYALVGAREMHSHFGIATLGLVASNPRPREKPSKAVQRRGLTKKAGARVDRPAVTVEQAGSASIGAIGGQLPASNVQPPPPIAPVVGATDTPASVHYVVTPAPSPSGGMPSSASPATNTAAGSAAPPHCNAASPSPATDGSVHEVRNPSFFRLVTLRSPQGPQGPQGSQGGSSWAMSNHSSASPSSRDKTIGSFFKQCPLVMEQLLASGNKPYCLFIAQRPVQESAPFIPALFPRSKERSLTSIGCGDRLLLEAIFDQGPQGIHILHSLIIARRKTTKNNTIKWIFGDVADVLIILDARALKAGDVFRAKAGVEAIVIEDLHQAKIVLPSRARGEGITMENPNEQACSAEFGDLTVKVNPRHFGVYMDPPPNINLNMSYGTSGGSTVEAAKGSPDAQAESKAGQQANIATVSGDEGSRKPADVPKEVTGGTVGCNEGIYFTIKEDGSIAPSTADGADAF</sequence>
<dbReference type="Proteomes" id="UP000814128">
    <property type="component" value="Unassembled WGS sequence"/>
</dbReference>
<keyword evidence="2" id="KW-1185">Reference proteome</keyword>
<protein>
    <submittedName>
        <fullName evidence="1">Uncharacterized protein</fullName>
    </submittedName>
</protein>
<organism evidence="1 2">
    <name type="scientific">Vararia minispora EC-137</name>
    <dbReference type="NCBI Taxonomy" id="1314806"/>
    <lineage>
        <taxon>Eukaryota</taxon>
        <taxon>Fungi</taxon>
        <taxon>Dikarya</taxon>
        <taxon>Basidiomycota</taxon>
        <taxon>Agaricomycotina</taxon>
        <taxon>Agaricomycetes</taxon>
        <taxon>Russulales</taxon>
        <taxon>Lachnocladiaceae</taxon>
        <taxon>Vararia</taxon>
    </lineage>
</organism>